<keyword evidence="3" id="KW-0274">FAD</keyword>
<keyword evidence="4" id="KW-0560">Oxidoreductase</keyword>
<reference evidence="6 7" key="1">
    <citation type="submission" date="2020-07" db="EMBL/GenBank/DDBJ databases">
        <title>Genomic Encyclopedia of Archaeal and Bacterial Type Strains, Phase II (KMG-II): from individual species to whole genera.</title>
        <authorList>
            <person name="Goeker M."/>
        </authorList>
    </citation>
    <scope>NUCLEOTIDE SEQUENCE [LARGE SCALE GENOMIC DNA]</scope>
    <source>
        <strain evidence="6 7">DSM 21226</strain>
    </source>
</reference>
<evidence type="ECO:0000256" key="4">
    <source>
        <dbReference type="ARBA" id="ARBA00023002"/>
    </source>
</evidence>
<dbReference type="Proteomes" id="UP000518288">
    <property type="component" value="Unassembled WGS sequence"/>
</dbReference>
<comment type="caution">
    <text evidence="6">The sequence shown here is derived from an EMBL/GenBank/DDBJ whole genome shotgun (WGS) entry which is preliminary data.</text>
</comment>
<comment type="cofactor">
    <cofactor evidence="1">
        <name>FAD</name>
        <dbReference type="ChEBI" id="CHEBI:57692"/>
    </cofactor>
</comment>
<sequence length="368" mass="38134">MKAAQRLVLLGGGHAQLAVLQALARQRPAQVEVVLVTPAPRQVYSGMLPGWLAGHYTEAQCVIALAPLAAAAGVTLRLAAAVGLDAAARTVRLDDGGVLGYDVLSVNTGPVQDAGRFGGGVPTLRPIEDWLARTTRRLAEASPRRVVVVGGGAAGFELALAWRHRLGAAAEVVLVAGASGLLANYPAAVRRLGAQALADRGVRCIEGAAREIAADAVVTADGRIWPADEVVLATGTVAPRWLQGSGLALAPDGGLATLPTLQSVSHPAVFAAGDVASRLDRPLPKSGVYAVRAGATLAANVLGRLAGRAPVPWDAPVRTLNLLSLGERRAIAAWGPLAVQGRWVWRWKDRIDRGFMARHRVGADPAAT</sequence>
<dbReference type="Pfam" id="PF07992">
    <property type="entry name" value="Pyr_redox_2"/>
    <property type="match status" value="1"/>
</dbReference>
<feature type="domain" description="FAD/NAD(P)-binding" evidence="5">
    <location>
        <begin position="6"/>
        <end position="293"/>
    </location>
</feature>
<keyword evidence="2" id="KW-0285">Flavoprotein</keyword>
<evidence type="ECO:0000313" key="6">
    <source>
        <dbReference type="EMBL" id="NYG31028.1"/>
    </source>
</evidence>
<dbReference type="Gene3D" id="3.50.50.100">
    <property type="match status" value="1"/>
</dbReference>
<dbReference type="InterPro" id="IPR023753">
    <property type="entry name" value="FAD/NAD-binding_dom"/>
</dbReference>
<dbReference type="EMBL" id="JACCFH010000001">
    <property type="protein sequence ID" value="NYG31028.1"/>
    <property type="molecule type" value="Genomic_DNA"/>
</dbReference>
<dbReference type="PRINTS" id="PR00368">
    <property type="entry name" value="FADPNR"/>
</dbReference>
<evidence type="ECO:0000259" key="5">
    <source>
        <dbReference type="Pfam" id="PF07992"/>
    </source>
</evidence>
<proteinExistence type="predicted"/>
<gene>
    <name evidence="6" type="ORF">BDD16_000014</name>
</gene>
<dbReference type="InterPro" id="IPR036188">
    <property type="entry name" value="FAD/NAD-bd_sf"/>
</dbReference>
<dbReference type="AlphaFoldDB" id="A0A7Y9QWG5"/>
<dbReference type="PANTHER" id="PTHR42913">
    <property type="entry name" value="APOPTOSIS-INDUCING FACTOR 1"/>
    <property type="match status" value="1"/>
</dbReference>
<evidence type="ECO:0000256" key="1">
    <source>
        <dbReference type="ARBA" id="ARBA00001974"/>
    </source>
</evidence>
<dbReference type="InterPro" id="IPR051169">
    <property type="entry name" value="NADH-Q_oxidoreductase"/>
</dbReference>
<accession>A0A7Y9QWG5</accession>
<name>A0A7Y9QWG5_9BURK</name>
<keyword evidence="7" id="KW-1185">Reference proteome</keyword>
<evidence type="ECO:0000256" key="2">
    <source>
        <dbReference type="ARBA" id="ARBA00022630"/>
    </source>
</evidence>
<dbReference type="GO" id="GO:0003955">
    <property type="term" value="F:NAD(P)H dehydrogenase (quinone) activity"/>
    <property type="evidence" value="ECO:0007669"/>
    <property type="project" value="TreeGrafter"/>
</dbReference>
<protein>
    <submittedName>
        <fullName evidence="6">Pyridine nucleotide-disulfide oxidoreductase family protein</fullName>
    </submittedName>
</protein>
<dbReference type="PANTHER" id="PTHR42913:SF9">
    <property type="entry name" value="SLR1591 PROTEIN"/>
    <property type="match status" value="1"/>
</dbReference>
<organism evidence="6 7">
    <name type="scientific">Sphaerotilus montanus</name>
    <dbReference type="NCBI Taxonomy" id="522889"/>
    <lineage>
        <taxon>Bacteria</taxon>
        <taxon>Pseudomonadati</taxon>
        <taxon>Pseudomonadota</taxon>
        <taxon>Betaproteobacteria</taxon>
        <taxon>Burkholderiales</taxon>
        <taxon>Sphaerotilaceae</taxon>
        <taxon>Sphaerotilus</taxon>
    </lineage>
</organism>
<dbReference type="GO" id="GO:0019646">
    <property type="term" value="P:aerobic electron transport chain"/>
    <property type="evidence" value="ECO:0007669"/>
    <property type="project" value="TreeGrafter"/>
</dbReference>
<evidence type="ECO:0000256" key="3">
    <source>
        <dbReference type="ARBA" id="ARBA00022827"/>
    </source>
</evidence>
<dbReference type="SUPFAM" id="SSF51905">
    <property type="entry name" value="FAD/NAD(P)-binding domain"/>
    <property type="match status" value="2"/>
</dbReference>
<evidence type="ECO:0000313" key="7">
    <source>
        <dbReference type="Proteomes" id="UP000518288"/>
    </source>
</evidence>